<keyword evidence="3" id="KW-1185">Reference proteome</keyword>
<evidence type="ECO:0000313" key="2">
    <source>
        <dbReference type="EnsemblPlants" id="Solyc09g015255.1.1"/>
    </source>
</evidence>
<dbReference type="AlphaFoldDB" id="A0A3Q7HZP0"/>
<dbReference type="OMA" id="FINDIHI"/>
<dbReference type="Proteomes" id="UP000004994">
    <property type="component" value="Chromosome 9"/>
</dbReference>
<organism evidence="2">
    <name type="scientific">Solanum lycopersicum</name>
    <name type="common">Tomato</name>
    <name type="synonym">Lycopersicon esculentum</name>
    <dbReference type="NCBI Taxonomy" id="4081"/>
    <lineage>
        <taxon>Eukaryota</taxon>
        <taxon>Viridiplantae</taxon>
        <taxon>Streptophyta</taxon>
        <taxon>Embryophyta</taxon>
        <taxon>Tracheophyta</taxon>
        <taxon>Spermatophyta</taxon>
        <taxon>Magnoliopsida</taxon>
        <taxon>eudicotyledons</taxon>
        <taxon>Gunneridae</taxon>
        <taxon>Pentapetalae</taxon>
        <taxon>asterids</taxon>
        <taxon>lamiids</taxon>
        <taxon>Solanales</taxon>
        <taxon>Solanaceae</taxon>
        <taxon>Solanoideae</taxon>
        <taxon>Solaneae</taxon>
        <taxon>Solanum</taxon>
        <taxon>Solanum subgen. Lycopersicon</taxon>
    </lineage>
</organism>
<dbReference type="PANTHER" id="PTHR24559:SF436">
    <property type="entry name" value="RNA-DIRECTED DNA POLYMERASE HOMOLOG"/>
    <property type="match status" value="1"/>
</dbReference>
<reference evidence="2" key="2">
    <citation type="submission" date="2019-01" db="UniProtKB">
        <authorList>
            <consortium name="EnsemblPlants"/>
        </authorList>
    </citation>
    <scope>IDENTIFICATION</scope>
    <source>
        <strain evidence="2">cv. Heinz 1706</strain>
    </source>
</reference>
<evidence type="ECO:0000259" key="1">
    <source>
        <dbReference type="Pfam" id="PF00078"/>
    </source>
</evidence>
<reference evidence="2" key="1">
    <citation type="journal article" date="2012" name="Nature">
        <title>The tomato genome sequence provides insights into fleshy fruit evolution.</title>
        <authorList>
            <consortium name="Tomato Genome Consortium"/>
        </authorList>
    </citation>
    <scope>NUCLEOTIDE SEQUENCE [LARGE SCALE GENOMIC DNA]</scope>
    <source>
        <strain evidence="2">cv. Heinz 1706</strain>
    </source>
</reference>
<dbReference type="PANTHER" id="PTHR24559">
    <property type="entry name" value="TRANSPOSON TY3-I GAG-POL POLYPROTEIN"/>
    <property type="match status" value="1"/>
</dbReference>
<sequence>MPFGLKNTAFTFCTLMNEIFYHYLDKFMVVYLDDIVIYNNTLKEHVEFTREPTIFQAGEVRTSYDISLNKENYTWTRQKFGRSKSERHPERRISCVFGARSDKYRSKVVVTEETVLTLPDYSNAFEVHTDASNFAIGG</sequence>
<dbReference type="STRING" id="4081.A0A3Q7HZP0"/>
<dbReference type="InterPro" id="IPR053134">
    <property type="entry name" value="RNA-dir_DNA_polymerase"/>
</dbReference>
<dbReference type="Pfam" id="PF00078">
    <property type="entry name" value="RVT_1"/>
    <property type="match status" value="1"/>
</dbReference>
<dbReference type="InParanoid" id="A0A3Q7HZP0"/>
<dbReference type="Gene3D" id="3.30.70.270">
    <property type="match status" value="1"/>
</dbReference>
<dbReference type="Gramene" id="Solyc09g015255.1.1">
    <property type="protein sequence ID" value="Solyc09g015255.1.1"/>
    <property type="gene ID" value="Solyc09g015255.1"/>
</dbReference>
<feature type="domain" description="Reverse transcriptase" evidence="1">
    <location>
        <begin position="1"/>
        <end position="50"/>
    </location>
</feature>
<evidence type="ECO:0000313" key="3">
    <source>
        <dbReference type="Proteomes" id="UP000004994"/>
    </source>
</evidence>
<name>A0A3Q7HZP0_SOLLC</name>
<dbReference type="InterPro" id="IPR000477">
    <property type="entry name" value="RT_dom"/>
</dbReference>
<proteinExistence type="predicted"/>
<protein>
    <recommendedName>
        <fullName evidence="1">Reverse transcriptase domain-containing protein</fullName>
    </recommendedName>
</protein>
<dbReference type="InterPro" id="IPR043128">
    <property type="entry name" value="Rev_trsase/Diguanyl_cyclase"/>
</dbReference>
<dbReference type="EnsemblPlants" id="Solyc09g015255.1.1">
    <property type="protein sequence ID" value="Solyc09g015255.1.1"/>
    <property type="gene ID" value="Solyc09g015255.1"/>
</dbReference>
<accession>A0A3Q7HZP0</accession>
<dbReference type="InterPro" id="IPR043502">
    <property type="entry name" value="DNA/RNA_pol_sf"/>
</dbReference>
<dbReference type="SUPFAM" id="SSF56672">
    <property type="entry name" value="DNA/RNA polymerases"/>
    <property type="match status" value="1"/>
</dbReference>